<feature type="transmembrane region" description="Helical" evidence="2">
    <location>
        <begin position="199"/>
        <end position="228"/>
    </location>
</feature>
<gene>
    <name evidence="3" type="ORF">ACFP56_08450</name>
</gene>
<reference evidence="4" key="1">
    <citation type="journal article" date="2019" name="Int. J. Syst. Evol. Microbiol.">
        <title>The Global Catalogue of Microorganisms (GCM) 10K type strain sequencing project: providing services to taxonomists for standard genome sequencing and annotation.</title>
        <authorList>
            <consortium name="The Broad Institute Genomics Platform"/>
            <consortium name="The Broad Institute Genome Sequencing Center for Infectious Disease"/>
            <person name="Wu L."/>
            <person name="Ma J."/>
        </authorList>
    </citation>
    <scope>NUCLEOTIDE SEQUENCE [LARGE SCALE GENOMIC DNA]</scope>
    <source>
        <strain evidence="4">PCU 280</strain>
    </source>
</reference>
<organism evidence="3 4">
    <name type="scientific">Paenibacillus septentrionalis</name>
    <dbReference type="NCBI Taxonomy" id="429342"/>
    <lineage>
        <taxon>Bacteria</taxon>
        <taxon>Bacillati</taxon>
        <taxon>Bacillota</taxon>
        <taxon>Bacilli</taxon>
        <taxon>Bacillales</taxon>
        <taxon>Paenibacillaceae</taxon>
        <taxon>Paenibacillus</taxon>
    </lineage>
</organism>
<feature type="transmembrane region" description="Helical" evidence="2">
    <location>
        <begin position="162"/>
        <end position="192"/>
    </location>
</feature>
<comment type="caution">
    <text evidence="3">The sequence shown here is derived from an EMBL/GenBank/DDBJ whole genome shotgun (WGS) entry which is preliminary data.</text>
</comment>
<dbReference type="Proteomes" id="UP001596233">
    <property type="component" value="Unassembled WGS sequence"/>
</dbReference>
<keyword evidence="4" id="KW-1185">Reference proteome</keyword>
<evidence type="ECO:0000313" key="3">
    <source>
        <dbReference type="EMBL" id="MFC6332654.1"/>
    </source>
</evidence>
<feature type="region of interest" description="Disordered" evidence="1">
    <location>
        <begin position="1"/>
        <end position="100"/>
    </location>
</feature>
<dbReference type="EMBL" id="JBHSTE010000002">
    <property type="protein sequence ID" value="MFC6332654.1"/>
    <property type="molecule type" value="Genomic_DNA"/>
</dbReference>
<sequence>MEHSNSSKPNSPQEPHTNAELNAGNESSNTATHHTQPAKPLKLRGRYTPKNAAPAPGQSSGNPLQGGQSAAGQSYYEEQPSYQGYSQQGPNDPFNPEQPGKLKHSGLGIASFIMSILSLLAIVIGFIVIFASIIDMNESDLALLQDPAYIESIMNGTAMPSFFISILIGGLLMMGSAVISFIGFILGCISLFMKQRRKIFGILGTIFNGLMCFGGFIFMLLSFASAFAI</sequence>
<feature type="compositionally biased region" description="Polar residues" evidence="1">
    <location>
        <begin position="57"/>
        <end position="72"/>
    </location>
</feature>
<keyword evidence="2" id="KW-0812">Transmembrane</keyword>
<keyword evidence="2" id="KW-0472">Membrane</keyword>
<protein>
    <recommendedName>
        <fullName evidence="5">DUF4064 domain-containing protein</fullName>
    </recommendedName>
</protein>
<evidence type="ECO:0000256" key="2">
    <source>
        <dbReference type="SAM" id="Phobius"/>
    </source>
</evidence>
<dbReference type="RefSeq" id="WP_379233242.1">
    <property type="nucleotide sequence ID" value="NZ_JBHSTE010000002.1"/>
</dbReference>
<feature type="transmembrane region" description="Helical" evidence="2">
    <location>
        <begin position="107"/>
        <end position="134"/>
    </location>
</feature>
<keyword evidence="2" id="KW-1133">Transmembrane helix</keyword>
<name>A0ABW1V1M8_9BACL</name>
<evidence type="ECO:0000313" key="4">
    <source>
        <dbReference type="Proteomes" id="UP001596233"/>
    </source>
</evidence>
<accession>A0ABW1V1M8</accession>
<feature type="compositionally biased region" description="Polar residues" evidence="1">
    <location>
        <begin position="80"/>
        <end position="90"/>
    </location>
</feature>
<evidence type="ECO:0008006" key="5">
    <source>
        <dbReference type="Google" id="ProtNLM"/>
    </source>
</evidence>
<feature type="compositionally biased region" description="Polar residues" evidence="1">
    <location>
        <begin position="1"/>
        <end position="35"/>
    </location>
</feature>
<evidence type="ECO:0000256" key="1">
    <source>
        <dbReference type="SAM" id="MobiDB-lite"/>
    </source>
</evidence>
<proteinExistence type="predicted"/>